<dbReference type="PANTHER" id="PTHR38454">
    <property type="entry name" value="INTEGRAL MEMBRANE PROTEIN-RELATED"/>
    <property type="match status" value="1"/>
</dbReference>
<feature type="transmembrane region" description="Helical" evidence="1">
    <location>
        <begin position="367"/>
        <end position="383"/>
    </location>
</feature>
<dbReference type="Proteomes" id="UP000437824">
    <property type="component" value="Unassembled WGS sequence"/>
</dbReference>
<reference evidence="2 3" key="1">
    <citation type="submission" date="2019-11" db="EMBL/GenBank/DDBJ databases">
        <title>Draft genome sequence of Blautia luti DSM 14534T, isolated from human stool.</title>
        <authorList>
            <person name="Ortiz R."/>
            <person name="Melis-Arcos F."/>
            <person name="Covarrubias P."/>
            <person name="Cardenas J.P."/>
            <person name="Perez-Donoso J."/>
            <person name="Almonacid D."/>
        </authorList>
    </citation>
    <scope>NUCLEOTIDE SEQUENCE [LARGE SCALE GENOMIC DNA]</scope>
    <source>
        <strain evidence="2 3">DSM 14534</strain>
    </source>
</reference>
<gene>
    <name evidence="2" type="ORF">GKZ57_15205</name>
</gene>
<keyword evidence="1" id="KW-0812">Transmembrane</keyword>
<feature type="transmembrane region" description="Helical" evidence="1">
    <location>
        <begin position="16"/>
        <end position="34"/>
    </location>
</feature>
<feature type="transmembrane region" description="Helical" evidence="1">
    <location>
        <begin position="311"/>
        <end position="329"/>
    </location>
</feature>
<feature type="transmembrane region" description="Helical" evidence="1">
    <location>
        <begin position="101"/>
        <end position="126"/>
    </location>
</feature>
<keyword evidence="1" id="KW-0472">Membrane</keyword>
<dbReference type="Pfam" id="PF09586">
    <property type="entry name" value="YfhO"/>
    <property type="match status" value="1"/>
</dbReference>
<keyword evidence="1" id="KW-1133">Transmembrane helix</keyword>
<organism evidence="2 3">
    <name type="scientific">Blautia luti DSM 14534 = JCM 17040</name>
    <dbReference type="NCBI Taxonomy" id="649762"/>
    <lineage>
        <taxon>Bacteria</taxon>
        <taxon>Bacillati</taxon>
        <taxon>Bacillota</taxon>
        <taxon>Clostridia</taxon>
        <taxon>Lachnospirales</taxon>
        <taxon>Lachnospiraceae</taxon>
        <taxon>Blautia</taxon>
    </lineage>
</organism>
<dbReference type="AlphaFoldDB" id="A0A844GQE6"/>
<evidence type="ECO:0000256" key="1">
    <source>
        <dbReference type="SAM" id="Phobius"/>
    </source>
</evidence>
<dbReference type="RefSeq" id="WP_154780933.1">
    <property type="nucleotide sequence ID" value="NZ_WMBC01000016.1"/>
</dbReference>
<dbReference type="PANTHER" id="PTHR38454:SF1">
    <property type="entry name" value="INTEGRAL MEMBRANE PROTEIN"/>
    <property type="match status" value="1"/>
</dbReference>
<accession>A0A844GQE6</accession>
<sequence>MNTRKLKFSRSFRSDLFFPLFLTVCILGLIFLSVPSGSMFGSEVDWLCQHVAIADYMRKQFLSSGSLVPDYMHLGGGGSFFNISYYGFLRPDVLLSCFLPHISTAVILQIYAIAEILAGTWLLYFWLRRKHIRAFCCFAASFLYGCSGCMFQAHRQIMFVNFLPFLLLTFFAADNLCKSANRRKWLPHFGLTAGFFMILIHSFYFFPACFVSVSLYLYFQLKTHTRSEKYLLWKKYLFSVALSLLLSMVLLFPTALAVLETRKSVRAATFLEILAPNLTMDSILYSPYGCGLSLICLYCLFLSIRRRKTRPFSLILLCLLLFDICYWILNGTLYVRPKCLIPFLPLILWMTALTIEEILSKQIQHSLPLALVCLVPVLIQCLVKKPGYWPFMFLDALFLLLFVLQELYLADKCKPLSALLCSMVLFITPGLLYLSTSQTEQFPSLKDSGSFTATEINTLCPDSDSRMDILSRPMTSTNYVYTGTQKKSSVYSSVSNYRYSQLFYDILKMPVSIRNRVALNADANPFQEYLMGVRYIQTNTGKIPTGYRILAEKNEQVLAENDQVLPLAYGSTALISEESFDQLSYPENLDTIVSRTIVSNPEKETAYTSQMKSCTLPSDLFRQNAPSTEKTDKKKLPFTVKDQVLLLFFHVEHQGAQDVSITINGIRNCLSGADAPYPNGNAEFTYLLSSPEAFDTLRIKYSAGDYKLSNIRAYLLPVSAIHNPGVVPFHSSDLGDSAGNVLLKGSLNMDQDGYFVTSFVWADGYTAFVDGEKVTPECVNKSFLGFPIKKGAHEITVKFHAPGKTAGCVISLLALIYLLFCGCLVIRRASSTGSL</sequence>
<feature type="transmembrane region" description="Helical" evidence="1">
    <location>
        <begin position="157"/>
        <end position="173"/>
    </location>
</feature>
<feature type="transmembrane region" description="Helical" evidence="1">
    <location>
        <begin position="240"/>
        <end position="259"/>
    </location>
</feature>
<feature type="transmembrane region" description="Helical" evidence="1">
    <location>
        <begin position="285"/>
        <end position="304"/>
    </location>
</feature>
<feature type="transmembrane region" description="Helical" evidence="1">
    <location>
        <begin position="809"/>
        <end position="826"/>
    </location>
</feature>
<dbReference type="EMBL" id="WMBC01000016">
    <property type="protein sequence ID" value="MTD62547.1"/>
    <property type="molecule type" value="Genomic_DNA"/>
</dbReference>
<feature type="transmembrane region" description="Helical" evidence="1">
    <location>
        <begin position="335"/>
        <end position="355"/>
    </location>
</feature>
<feature type="transmembrane region" description="Helical" evidence="1">
    <location>
        <begin position="416"/>
        <end position="434"/>
    </location>
</feature>
<protein>
    <submittedName>
        <fullName evidence="2">YfhO family protein</fullName>
    </submittedName>
</protein>
<evidence type="ECO:0000313" key="2">
    <source>
        <dbReference type="EMBL" id="MTD62547.1"/>
    </source>
</evidence>
<feature type="transmembrane region" description="Helical" evidence="1">
    <location>
        <begin position="193"/>
        <end position="219"/>
    </location>
</feature>
<comment type="caution">
    <text evidence="2">The sequence shown here is derived from an EMBL/GenBank/DDBJ whole genome shotgun (WGS) entry which is preliminary data.</text>
</comment>
<name>A0A844GQE6_9FIRM</name>
<dbReference type="InterPro" id="IPR018580">
    <property type="entry name" value="Uncharacterised_YfhO"/>
</dbReference>
<proteinExistence type="predicted"/>
<evidence type="ECO:0000313" key="3">
    <source>
        <dbReference type="Proteomes" id="UP000437824"/>
    </source>
</evidence>
<feature type="transmembrane region" description="Helical" evidence="1">
    <location>
        <begin position="389"/>
        <end position="409"/>
    </location>
</feature>